<feature type="signal peptide" evidence="1">
    <location>
        <begin position="1"/>
        <end position="20"/>
    </location>
</feature>
<dbReference type="Proteomes" id="UP000015454">
    <property type="component" value="Unassembled WGS sequence"/>
</dbReference>
<gene>
    <name evidence="2" type="ORF">LEP1GSC050_2688</name>
</gene>
<name>T0FAK3_9LEPT</name>
<dbReference type="InterPro" id="IPR058079">
    <property type="entry name" value="LIC_12936-like"/>
</dbReference>
<keyword evidence="1" id="KW-0732">Signal</keyword>
<dbReference type="NCBIfam" id="NF047758">
    <property type="entry name" value="LIC12936_fam"/>
    <property type="match status" value="1"/>
</dbReference>
<dbReference type="STRING" id="1049789.LEP1GSC050_2688"/>
<proteinExistence type="predicted"/>
<sequence>MKKVTSSVILFFLLSTSVFAQDFESNGQIKILPYKPTQAKDLEGLTKDIKDFHKLIEEFLSFLNKRKKIVNNEYFQFIPALEMYEFPSREKYLFDKKFYLKVSGGQGALKLEGIRFITRKSLVTKLRPVNDEIGELKNDNVPASDPSSIVLLVQKKTDAGTQEESYNLSNIRNPNQRIKLVRSYRNNLVEVVQAIGKYVEGTIQADKHDVDTMLEGLDQGGSFQEFQSK</sequence>
<feature type="chain" id="PRO_5004562351" evidence="1">
    <location>
        <begin position="21"/>
        <end position="229"/>
    </location>
</feature>
<dbReference type="RefSeq" id="WP_010570899.1">
    <property type="nucleotide sequence ID" value="NZ_AHMO02000008.1"/>
</dbReference>
<evidence type="ECO:0000313" key="2">
    <source>
        <dbReference type="EMBL" id="EQA44931.1"/>
    </source>
</evidence>
<dbReference type="AlphaFoldDB" id="T0FAK3"/>
<organism evidence="2 3">
    <name type="scientific">Leptospira broomii serovar Hurstbridge str. 5399</name>
    <dbReference type="NCBI Taxonomy" id="1049789"/>
    <lineage>
        <taxon>Bacteria</taxon>
        <taxon>Pseudomonadati</taxon>
        <taxon>Spirochaetota</taxon>
        <taxon>Spirochaetia</taxon>
        <taxon>Leptospirales</taxon>
        <taxon>Leptospiraceae</taxon>
        <taxon>Leptospira</taxon>
    </lineage>
</organism>
<evidence type="ECO:0000256" key="1">
    <source>
        <dbReference type="SAM" id="SignalP"/>
    </source>
</evidence>
<reference evidence="2" key="1">
    <citation type="submission" date="2013-05" db="EMBL/GenBank/DDBJ databases">
        <authorList>
            <person name="Harkins D.M."/>
            <person name="Durkin A.S."/>
            <person name="Brinkac L.M."/>
            <person name="Haft D.H."/>
            <person name="Selengut J.D."/>
            <person name="Sanka R."/>
            <person name="DePew J."/>
            <person name="Purushe J."/>
            <person name="Hartskeerl R.A."/>
            <person name="Ahmed A."/>
            <person name="van der Linden H."/>
            <person name="Goris M.G.A."/>
            <person name="Vinetz J.M."/>
            <person name="Sutton G.G."/>
            <person name="Nierman W.C."/>
            <person name="Fouts D.E."/>
        </authorList>
    </citation>
    <scope>NUCLEOTIDE SEQUENCE [LARGE SCALE GENOMIC DNA]</scope>
    <source>
        <strain evidence="2">5399</strain>
    </source>
</reference>
<evidence type="ECO:0000313" key="3">
    <source>
        <dbReference type="Proteomes" id="UP000015454"/>
    </source>
</evidence>
<dbReference type="OrthoDB" id="338814at2"/>
<dbReference type="EMBL" id="AHMO02000008">
    <property type="protein sequence ID" value="EQA44931.1"/>
    <property type="molecule type" value="Genomic_DNA"/>
</dbReference>
<accession>T0FAK3</accession>
<keyword evidence="3" id="KW-1185">Reference proteome</keyword>
<comment type="caution">
    <text evidence="2">The sequence shown here is derived from an EMBL/GenBank/DDBJ whole genome shotgun (WGS) entry which is preliminary data.</text>
</comment>
<protein>
    <submittedName>
        <fullName evidence="2">Uncharacterized protein</fullName>
    </submittedName>
</protein>